<name>A0A7J6MIV4_PEROL</name>
<accession>A0A7J6MIV4</accession>
<gene>
    <name evidence="3" type="ORF">FOL46_000332</name>
</gene>
<feature type="signal peptide" evidence="2">
    <location>
        <begin position="1"/>
        <end position="22"/>
    </location>
</feature>
<feature type="region of interest" description="Disordered" evidence="1">
    <location>
        <begin position="97"/>
        <end position="116"/>
    </location>
</feature>
<dbReference type="EMBL" id="JABANN010000106">
    <property type="protein sequence ID" value="KAF4671366.1"/>
    <property type="molecule type" value="Genomic_DNA"/>
</dbReference>
<organism evidence="3 4">
    <name type="scientific">Perkinsus olseni</name>
    <name type="common">Perkinsus atlanticus</name>
    <dbReference type="NCBI Taxonomy" id="32597"/>
    <lineage>
        <taxon>Eukaryota</taxon>
        <taxon>Sar</taxon>
        <taxon>Alveolata</taxon>
        <taxon>Perkinsozoa</taxon>
        <taxon>Perkinsea</taxon>
        <taxon>Perkinsida</taxon>
        <taxon>Perkinsidae</taxon>
        <taxon>Perkinsus</taxon>
    </lineage>
</organism>
<keyword evidence="2" id="KW-0732">Signal</keyword>
<sequence length="389" mass="43847">MFIPHGFMLVALGRMVATMVSALEAGPGKAAKHRWAPYNIQNDRDQRARNLAGIAAMRRQQDQLSLNDMMSALSVTEADSNDIQLAQLSLDEMTSQHSITGISSGSRPDDTCSSTWSHRYDSKRRANGNSVGLSQPLLQEPERVATFFARRGSPTEPFHLDYVSFEERFESGASYGELSGPLRMLIPEREMPETCKSEYIAEYFVNLRYFMHTELGGDGLTCEQQLERRLQAEAGQSSSPHTHVSDHDALRANLDGYDLAFNMVRYIATDSGRLQYWSVDELGVERSVRLGWTSDPGKYMIVSLTVISPRNMRSPNDHRIHYSRLEELNRIASRPDVFPPRTDNSALDQLKAYGRTAAAFEGIRMRHPSGKLAVRLIHKALFRDLTPTY</sequence>
<evidence type="ECO:0000313" key="4">
    <source>
        <dbReference type="Proteomes" id="UP000572268"/>
    </source>
</evidence>
<dbReference type="Proteomes" id="UP000572268">
    <property type="component" value="Unassembled WGS sequence"/>
</dbReference>
<protein>
    <submittedName>
        <fullName evidence="3">Uncharacterized protein</fullName>
    </submittedName>
</protein>
<evidence type="ECO:0000256" key="2">
    <source>
        <dbReference type="SAM" id="SignalP"/>
    </source>
</evidence>
<dbReference type="AlphaFoldDB" id="A0A7J6MIV4"/>
<feature type="chain" id="PRO_5029442332" evidence="2">
    <location>
        <begin position="23"/>
        <end position="389"/>
    </location>
</feature>
<evidence type="ECO:0000256" key="1">
    <source>
        <dbReference type="SAM" id="MobiDB-lite"/>
    </source>
</evidence>
<reference evidence="3 4" key="1">
    <citation type="submission" date="2020-04" db="EMBL/GenBank/DDBJ databases">
        <title>Perkinsus olseni comparative genomics.</title>
        <authorList>
            <person name="Bogema D.R."/>
        </authorList>
    </citation>
    <scope>NUCLEOTIDE SEQUENCE [LARGE SCALE GENOMIC DNA]</scope>
    <source>
        <strain evidence="3">ATCC PRA-31</strain>
    </source>
</reference>
<comment type="caution">
    <text evidence="3">The sequence shown here is derived from an EMBL/GenBank/DDBJ whole genome shotgun (WGS) entry which is preliminary data.</text>
</comment>
<proteinExistence type="predicted"/>
<evidence type="ECO:0000313" key="3">
    <source>
        <dbReference type="EMBL" id="KAF4671366.1"/>
    </source>
</evidence>